<evidence type="ECO:0000256" key="1">
    <source>
        <dbReference type="SAM" id="Coils"/>
    </source>
</evidence>
<organism evidence="2 3">
    <name type="scientific">Hypothenemus hampei</name>
    <name type="common">Coffee berry borer</name>
    <dbReference type="NCBI Taxonomy" id="57062"/>
    <lineage>
        <taxon>Eukaryota</taxon>
        <taxon>Metazoa</taxon>
        <taxon>Ecdysozoa</taxon>
        <taxon>Arthropoda</taxon>
        <taxon>Hexapoda</taxon>
        <taxon>Insecta</taxon>
        <taxon>Pterygota</taxon>
        <taxon>Neoptera</taxon>
        <taxon>Endopterygota</taxon>
        <taxon>Coleoptera</taxon>
        <taxon>Polyphaga</taxon>
        <taxon>Cucujiformia</taxon>
        <taxon>Curculionidae</taxon>
        <taxon>Scolytinae</taxon>
        <taxon>Hypothenemus</taxon>
    </lineage>
</organism>
<protein>
    <submittedName>
        <fullName evidence="2">Uncharacterized protein</fullName>
    </submittedName>
</protein>
<keyword evidence="1" id="KW-0175">Coiled coil</keyword>
<proteinExistence type="predicted"/>
<feature type="coiled-coil region" evidence="1">
    <location>
        <begin position="144"/>
        <end position="229"/>
    </location>
</feature>
<gene>
    <name evidence="2" type="ORF">ABEB36_010293</name>
</gene>
<sequence length="230" mass="27418">MTESPVILNKKNIFPSLTSEQLATYAELLKQRAQFYREENAKMEVVFEKLKIPINDFTLVGLRSDLEGIDKILQVRENSNMDKIYLNEAECLRKRQYHLAKLEICIKHYCELNEGLLKQWELLNDNSEHAKQLKDMLRTHPQNMMEFEEKVKKYESTLRKFEVKYPWLKDNRLDMPNIAALIEHLHLLKEQKETLVKELHVYHGLKPNITEAKEQLSKIKQEFKNLCDKF</sequence>
<comment type="caution">
    <text evidence="2">The sequence shown here is derived from an EMBL/GenBank/DDBJ whole genome shotgun (WGS) entry which is preliminary data.</text>
</comment>
<name>A0ABD1EJM7_HYPHA</name>
<dbReference type="AlphaFoldDB" id="A0ABD1EJM7"/>
<evidence type="ECO:0000313" key="3">
    <source>
        <dbReference type="Proteomes" id="UP001566132"/>
    </source>
</evidence>
<accession>A0ABD1EJM7</accession>
<keyword evidence="3" id="KW-1185">Reference proteome</keyword>
<reference evidence="2 3" key="1">
    <citation type="submission" date="2024-05" db="EMBL/GenBank/DDBJ databases">
        <title>Genetic variation in Jamaican populations of the coffee berry borer (Hypothenemus hampei).</title>
        <authorList>
            <person name="Errbii M."/>
            <person name="Myrie A."/>
        </authorList>
    </citation>
    <scope>NUCLEOTIDE SEQUENCE [LARGE SCALE GENOMIC DNA]</scope>
    <source>
        <strain evidence="2">JA-Hopewell-2020-01-JO</strain>
        <tissue evidence="2">Whole body</tissue>
    </source>
</reference>
<dbReference type="Proteomes" id="UP001566132">
    <property type="component" value="Unassembled WGS sequence"/>
</dbReference>
<dbReference type="EMBL" id="JBDJPC010000007">
    <property type="protein sequence ID" value="KAL1494746.1"/>
    <property type="molecule type" value="Genomic_DNA"/>
</dbReference>
<evidence type="ECO:0000313" key="2">
    <source>
        <dbReference type="EMBL" id="KAL1494746.1"/>
    </source>
</evidence>